<organism evidence="3 4">
    <name type="scientific">Candidatus Roizmanbacteria bacterium CG_4_9_14_0_8_um_filter_34_12</name>
    <dbReference type="NCBI Taxonomy" id="1974840"/>
    <lineage>
        <taxon>Bacteria</taxon>
        <taxon>Candidatus Roizmaniibacteriota</taxon>
    </lineage>
</organism>
<dbReference type="SUPFAM" id="SSF89260">
    <property type="entry name" value="Collagen-binding domain"/>
    <property type="match status" value="1"/>
</dbReference>
<proteinExistence type="predicted"/>
<reference evidence="4" key="1">
    <citation type="submission" date="2017-09" db="EMBL/GenBank/DDBJ databases">
        <title>Depth-based differentiation of microbial function through sediment-hosted aquifers and enrichment of novel symbionts in the deep terrestrial subsurface.</title>
        <authorList>
            <person name="Probst A.J."/>
            <person name="Ladd B."/>
            <person name="Jarett J.K."/>
            <person name="Geller-Mcgrath D.E."/>
            <person name="Sieber C.M.K."/>
            <person name="Emerson J.B."/>
            <person name="Anantharaman K."/>
            <person name="Thomas B.C."/>
            <person name="Malmstrom R."/>
            <person name="Stieglmeier M."/>
            <person name="Klingl A."/>
            <person name="Woyke T."/>
            <person name="Ryan C.M."/>
            <person name="Banfield J.F."/>
        </authorList>
    </citation>
    <scope>NUCLEOTIDE SEQUENCE [LARGE SCALE GENOMIC DNA]</scope>
</reference>
<comment type="caution">
    <text evidence="3">The sequence shown here is derived from an EMBL/GenBank/DDBJ whole genome shotgun (WGS) entry which is preliminary data.</text>
</comment>
<evidence type="ECO:0000313" key="3">
    <source>
        <dbReference type="EMBL" id="PJB88219.1"/>
    </source>
</evidence>
<feature type="compositionally biased region" description="Low complexity" evidence="1">
    <location>
        <begin position="64"/>
        <end position="80"/>
    </location>
</feature>
<feature type="chain" id="PRO_5014986693" description="Peptidase C-terminal archaeal/bacterial domain-containing protein" evidence="2">
    <location>
        <begin position="18"/>
        <end position="471"/>
    </location>
</feature>
<evidence type="ECO:0000313" key="4">
    <source>
        <dbReference type="Proteomes" id="UP000229706"/>
    </source>
</evidence>
<keyword evidence="2" id="KW-0732">Signal</keyword>
<evidence type="ECO:0000256" key="2">
    <source>
        <dbReference type="SAM" id="SignalP"/>
    </source>
</evidence>
<dbReference type="Proteomes" id="UP000229706">
    <property type="component" value="Unassembled WGS sequence"/>
</dbReference>
<evidence type="ECO:0000256" key="1">
    <source>
        <dbReference type="SAM" id="MobiDB-lite"/>
    </source>
</evidence>
<dbReference type="Gene3D" id="2.60.120.380">
    <property type="match status" value="1"/>
</dbReference>
<accession>A0A2M8DCV9</accession>
<name>A0A2M8DCV9_9BACT</name>
<gene>
    <name evidence="3" type="ORF">CO083_02895</name>
</gene>
<sequence>MFILVLLFSTNSNDVFATCTPEQTVCVPVSTQYPQGCKACSRDGLNWNSAASEWCNWCNGSRSSSSSSQASSSSSTAGGSVDIEPNNNFSTASGPLISGQTYNLHIGPSDRNDYFYINLQSQHSIEGFLSNFSSSVNLSFYLYSSNRCGNNNCLVAYSGEPGNGIDEHFLANNIISGRYYIRVVSRVASFTADDDYTLRVIYQDASSSSSSSSRVSLPQDNVPPNPAKDVRVEFIHGNGTTIEDSIKFSWAWNGDRTCDGCEPAVEYCAFVKPTPGGPLITGYSTGRSTGPTPFPCNPDEFGPFWWQIVNESTGQVYKQFYSGAQNIQNIMKGLTINVLDNQGRLYPPGGTTYAVVCTDDESFNNRHDVFRIDIETRDARGKITGLQGSTYPNIKSIKASCCFSQAMGNADCNKNTDNSPIIDNSDFTIWKEEYLSTRLTKWSDFDTNSVVALKDFEIWRHNRYDPNPGNF</sequence>
<feature type="region of interest" description="Disordered" evidence="1">
    <location>
        <begin position="208"/>
        <end position="229"/>
    </location>
</feature>
<dbReference type="AlphaFoldDB" id="A0A2M8DCV9"/>
<evidence type="ECO:0008006" key="5">
    <source>
        <dbReference type="Google" id="ProtNLM"/>
    </source>
</evidence>
<feature type="signal peptide" evidence="2">
    <location>
        <begin position="1"/>
        <end position="17"/>
    </location>
</feature>
<dbReference type="EMBL" id="PFTH01000106">
    <property type="protein sequence ID" value="PJB88219.1"/>
    <property type="molecule type" value="Genomic_DNA"/>
</dbReference>
<protein>
    <recommendedName>
        <fullName evidence="5">Peptidase C-terminal archaeal/bacterial domain-containing protein</fullName>
    </recommendedName>
</protein>
<feature type="region of interest" description="Disordered" evidence="1">
    <location>
        <begin position="64"/>
        <end position="84"/>
    </location>
</feature>